<keyword evidence="6" id="KW-0808">Transferase</keyword>
<feature type="transmembrane region" description="Helical" evidence="5">
    <location>
        <begin position="48"/>
        <end position="66"/>
    </location>
</feature>
<feature type="transmembrane region" description="Helical" evidence="5">
    <location>
        <begin position="120"/>
        <end position="140"/>
    </location>
</feature>
<organism evidence="6 7">
    <name type="scientific">Devosia limi DSM 17137</name>
    <dbReference type="NCBI Taxonomy" id="1121477"/>
    <lineage>
        <taxon>Bacteria</taxon>
        <taxon>Pseudomonadati</taxon>
        <taxon>Pseudomonadota</taxon>
        <taxon>Alphaproteobacteria</taxon>
        <taxon>Hyphomicrobiales</taxon>
        <taxon>Devosiaceae</taxon>
        <taxon>Devosia</taxon>
    </lineage>
</organism>
<dbReference type="Pfam" id="PF04140">
    <property type="entry name" value="ICMT"/>
    <property type="match status" value="1"/>
</dbReference>
<protein>
    <submittedName>
        <fullName evidence="6">Isoprenylcysteine carboxyl methyltransferase (ICMT) family protein</fullName>
    </submittedName>
</protein>
<gene>
    <name evidence="6" type="ORF">SAMN02745223_02503</name>
</gene>
<dbReference type="RefSeq" id="WP_052950470.1">
    <property type="nucleotide sequence ID" value="NZ_FQVC01000007.1"/>
</dbReference>
<dbReference type="OrthoDB" id="7388137at2"/>
<feature type="transmembrane region" description="Helical" evidence="5">
    <location>
        <begin position="362"/>
        <end position="378"/>
    </location>
</feature>
<evidence type="ECO:0000256" key="2">
    <source>
        <dbReference type="ARBA" id="ARBA00022692"/>
    </source>
</evidence>
<accession>A0A1M5BAB3</accession>
<dbReference type="EMBL" id="FQVC01000007">
    <property type="protein sequence ID" value="SHF39346.1"/>
    <property type="molecule type" value="Genomic_DNA"/>
</dbReference>
<keyword evidence="4 5" id="KW-0472">Membrane</keyword>
<keyword evidence="2 5" id="KW-0812">Transmembrane</keyword>
<name>A0A1M5BAB3_9HYPH</name>
<sequence>MRYWQGAAVPHSVTSQWINAAGLVAMLVATIVVTALGVPAVIAAFLCLLAYALPVAVLELGLLKVHRRASTGLDWDRPAAPVNWRRVGIKLIGFFGTLGAVALAHWAIRLYQIEEIASVGALLLALSWIIAPIVIAYFVAVDRVMIAPRDGYWQAGKLLLGRSDQVDWPALRAFAMGWVVKGLFLPIMLVYLIGAHQRLQVNIDMVTSGHLLAVRWLTDFVAACELAIVCVGYTLTVRALDAHIRSTNPYLGAWLVTLACYEPFNQLVSGRLLDYTDGIHWYDWLGGLPILSWLWALALLASFAVWLWATAAFGLRWSNLTNRGIITNGPYRFTKHPDYLAKSIFFWLIHMPFLSLGGPIEALRACLLLGLINAIYFLRARMEEKHLSADPDYVAYAMAMNQRGMFSQLGRLVPALRYTPAPA</sequence>
<dbReference type="GO" id="GO:0016020">
    <property type="term" value="C:membrane"/>
    <property type="evidence" value="ECO:0007669"/>
    <property type="project" value="UniProtKB-SubCell"/>
</dbReference>
<dbReference type="GO" id="GO:0004671">
    <property type="term" value="F:protein C-terminal S-isoprenylcysteine carboxyl O-methyltransferase activity"/>
    <property type="evidence" value="ECO:0007669"/>
    <property type="project" value="InterPro"/>
</dbReference>
<feature type="transmembrane region" description="Helical" evidence="5">
    <location>
        <begin position="87"/>
        <end position="108"/>
    </location>
</feature>
<proteinExistence type="predicted"/>
<dbReference type="AlphaFoldDB" id="A0A1M5BAB3"/>
<dbReference type="GO" id="GO:0032259">
    <property type="term" value="P:methylation"/>
    <property type="evidence" value="ECO:0007669"/>
    <property type="project" value="UniProtKB-KW"/>
</dbReference>
<evidence type="ECO:0000256" key="5">
    <source>
        <dbReference type="SAM" id="Phobius"/>
    </source>
</evidence>
<evidence type="ECO:0000313" key="7">
    <source>
        <dbReference type="Proteomes" id="UP000184533"/>
    </source>
</evidence>
<keyword evidence="6" id="KW-0489">Methyltransferase</keyword>
<dbReference type="Gene3D" id="1.20.120.1630">
    <property type="match status" value="1"/>
</dbReference>
<dbReference type="InterPro" id="IPR007269">
    <property type="entry name" value="ICMT_MeTrfase"/>
</dbReference>
<feature type="transmembrane region" description="Helical" evidence="5">
    <location>
        <begin position="213"/>
        <end position="235"/>
    </location>
</feature>
<evidence type="ECO:0000256" key="3">
    <source>
        <dbReference type="ARBA" id="ARBA00022989"/>
    </source>
</evidence>
<keyword evidence="3 5" id="KW-1133">Transmembrane helix</keyword>
<dbReference type="Proteomes" id="UP000184533">
    <property type="component" value="Unassembled WGS sequence"/>
</dbReference>
<feature type="transmembrane region" description="Helical" evidence="5">
    <location>
        <begin position="293"/>
        <end position="318"/>
    </location>
</feature>
<reference evidence="6 7" key="1">
    <citation type="submission" date="2016-11" db="EMBL/GenBank/DDBJ databases">
        <authorList>
            <person name="Jaros S."/>
            <person name="Januszkiewicz K."/>
            <person name="Wedrychowicz H."/>
        </authorList>
    </citation>
    <scope>NUCLEOTIDE SEQUENCE [LARGE SCALE GENOMIC DNA]</scope>
    <source>
        <strain evidence="6 7">DSM 17137</strain>
    </source>
</reference>
<evidence type="ECO:0000313" key="6">
    <source>
        <dbReference type="EMBL" id="SHF39346.1"/>
    </source>
</evidence>
<evidence type="ECO:0000256" key="1">
    <source>
        <dbReference type="ARBA" id="ARBA00004141"/>
    </source>
</evidence>
<evidence type="ECO:0000256" key="4">
    <source>
        <dbReference type="ARBA" id="ARBA00023136"/>
    </source>
</evidence>
<feature type="transmembrane region" description="Helical" evidence="5">
    <location>
        <begin position="170"/>
        <end position="193"/>
    </location>
</feature>
<comment type="subcellular location">
    <subcellularLocation>
        <location evidence="1">Membrane</location>
        <topology evidence="1">Multi-pass membrane protein</topology>
    </subcellularLocation>
</comment>
<feature type="transmembrane region" description="Helical" evidence="5">
    <location>
        <begin position="20"/>
        <end position="42"/>
    </location>
</feature>